<sequence>ANGYMLSPKRRNVKPSIRKRSNNTNNVNIESAADQSDADETNNAHGSLGDNDHSVGQRKVTKAKANGYTLLSKKKNVDPSIRRQNSNINNAVNIESAIDQHNTGKTNNTRDSLGNNTTQAKANGYILQPKKKNVKPPIKSHSTNNVVNIESTLNQGITDETNNSLGDNVAYSQDNTDEIPHDSNTLTPALDAFSYTDLENITSQCDTLTLARNRLERKTQSPMCLHNTNIEDNNQDTTNIDADQGNKIPTNNVSLSLKSILRSSVQK</sequence>
<reference evidence="2 3" key="1">
    <citation type="submission" date="2021-06" db="EMBL/GenBank/DDBJ databases">
        <authorList>
            <person name="Kallberg Y."/>
            <person name="Tangrot J."/>
            <person name="Rosling A."/>
        </authorList>
    </citation>
    <scope>NUCLEOTIDE SEQUENCE [LARGE SCALE GENOMIC DNA]</scope>
    <source>
        <strain evidence="2 3">120-4 pot B 10/14</strain>
    </source>
</reference>
<feature type="region of interest" description="Disordered" evidence="1">
    <location>
        <begin position="1"/>
        <end position="67"/>
    </location>
</feature>
<proteinExistence type="predicted"/>
<dbReference type="Proteomes" id="UP000789901">
    <property type="component" value="Unassembled WGS sequence"/>
</dbReference>
<gene>
    <name evidence="2" type="ORF">GMARGA_LOCUS41199</name>
</gene>
<feature type="non-terminal residue" evidence="2">
    <location>
        <position position="1"/>
    </location>
</feature>
<comment type="caution">
    <text evidence="2">The sequence shown here is derived from an EMBL/GenBank/DDBJ whole genome shotgun (WGS) entry which is preliminary data.</text>
</comment>
<dbReference type="EMBL" id="CAJVQB010111278">
    <property type="protein sequence ID" value="CAG8852378.1"/>
    <property type="molecule type" value="Genomic_DNA"/>
</dbReference>
<protein>
    <submittedName>
        <fullName evidence="2">27766_t:CDS:1</fullName>
    </submittedName>
</protein>
<organism evidence="2 3">
    <name type="scientific">Gigaspora margarita</name>
    <dbReference type="NCBI Taxonomy" id="4874"/>
    <lineage>
        <taxon>Eukaryota</taxon>
        <taxon>Fungi</taxon>
        <taxon>Fungi incertae sedis</taxon>
        <taxon>Mucoromycota</taxon>
        <taxon>Glomeromycotina</taxon>
        <taxon>Glomeromycetes</taxon>
        <taxon>Diversisporales</taxon>
        <taxon>Gigasporaceae</taxon>
        <taxon>Gigaspora</taxon>
    </lineage>
</organism>
<evidence type="ECO:0000256" key="1">
    <source>
        <dbReference type="SAM" id="MobiDB-lite"/>
    </source>
</evidence>
<evidence type="ECO:0000313" key="3">
    <source>
        <dbReference type="Proteomes" id="UP000789901"/>
    </source>
</evidence>
<keyword evidence="3" id="KW-1185">Reference proteome</keyword>
<feature type="compositionally biased region" description="Basic residues" evidence="1">
    <location>
        <begin position="8"/>
        <end position="21"/>
    </location>
</feature>
<name>A0ABN7XAV5_GIGMA</name>
<evidence type="ECO:0000313" key="2">
    <source>
        <dbReference type="EMBL" id="CAG8852378.1"/>
    </source>
</evidence>
<feature type="non-terminal residue" evidence="2">
    <location>
        <position position="267"/>
    </location>
</feature>
<accession>A0ABN7XAV5</accession>